<feature type="domain" description="GHMP kinase N-terminal" evidence="6">
    <location>
        <begin position="136"/>
        <end position="211"/>
    </location>
</feature>
<dbReference type="PRINTS" id="PR00959">
    <property type="entry name" value="MEVGALKINASE"/>
</dbReference>
<dbReference type="PROSITE" id="PS00106">
    <property type="entry name" value="GALACTOKINASE"/>
    <property type="match status" value="1"/>
</dbReference>
<organism evidence="9 10">
    <name type="scientific">Tetradesmus obliquus</name>
    <name type="common">Green alga</name>
    <name type="synonym">Acutodesmus obliquus</name>
    <dbReference type="NCBI Taxonomy" id="3088"/>
    <lineage>
        <taxon>Eukaryota</taxon>
        <taxon>Viridiplantae</taxon>
        <taxon>Chlorophyta</taxon>
        <taxon>core chlorophytes</taxon>
        <taxon>Chlorophyceae</taxon>
        <taxon>CS clade</taxon>
        <taxon>Sphaeropleales</taxon>
        <taxon>Scenedesmaceae</taxon>
        <taxon>Tetradesmus</taxon>
    </lineage>
</organism>
<protein>
    <recommendedName>
        <fullName evidence="11">Galactokinase</fullName>
    </recommendedName>
</protein>
<dbReference type="Pfam" id="PF00288">
    <property type="entry name" value="GHMP_kinases_N"/>
    <property type="match status" value="1"/>
</dbReference>
<evidence type="ECO:0000256" key="2">
    <source>
        <dbReference type="ARBA" id="ARBA00022679"/>
    </source>
</evidence>
<dbReference type="InterPro" id="IPR006203">
    <property type="entry name" value="GHMP_knse_ATP-bd_CS"/>
</dbReference>
<feature type="domain" description="GHMP kinase C-terminal" evidence="7">
    <location>
        <begin position="417"/>
        <end position="489"/>
    </location>
</feature>
<dbReference type="InterPro" id="IPR019741">
    <property type="entry name" value="Galactokinase_CS"/>
</dbReference>
<dbReference type="PIRSF" id="PIRSF000530">
    <property type="entry name" value="Galactokinase"/>
    <property type="match status" value="1"/>
</dbReference>
<evidence type="ECO:0008006" key="11">
    <source>
        <dbReference type="Google" id="ProtNLM"/>
    </source>
</evidence>
<dbReference type="GO" id="GO:0005829">
    <property type="term" value="C:cytosol"/>
    <property type="evidence" value="ECO:0007669"/>
    <property type="project" value="TreeGrafter"/>
</dbReference>
<dbReference type="Gene3D" id="3.30.230.10">
    <property type="match status" value="1"/>
</dbReference>
<keyword evidence="5" id="KW-0067">ATP-binding</keyword>
<dbReference type="PROSITE" id="PS00627">
    <property type="entry name" value="GHMP_KINASES_ATP"/>
    <property type="match status" value="1"/>
</dbReference>
<dbReference type="Gene3D" id="3.30.70.3170">
    <property type="match status" value="1"/>
</dbReference>
<evidence type="ECO:0000313" key="10">
    <source>
        <dbReference type="Proteomes" id="UP000256970"/>
    </source>
</evidence>
<dbReference type="InterPro" id="IPR006204">
    <property type="entry name" value="GHMP_kinase_N_dom"/>
</dbReference>
<dbReference type="Pfam" id="PF10509">
    <property type="entry name" value="GalKase_gal_bdg"/>
    <property type="match status" value="1"/>
</dbReference>
<evidence type="ECO:0000259" key="8">
    <source>
        <dbReference type="Pfam" id="PF10509"/>
    </source>
</evidence>
<evidence type="ECO:0000313" key="9">
    <source>
        <dbReference type="EMBL" id="SZX60790.1"/>
    </source>
</evidence>
<dbReference type="InterPro" id="IPR019539">
    <property type="entry name" value="GalKase_N"/>
</dbReference>
<dbReference type="Pfam" id="PF08544">
    <property type="entry name" value="GHMP_kinases_C"/>
    <property type="match status" value="1"/>
</dbReference>
<name>A0A383V785_TETOB</name>
<dbReference type="InterPro" id="IPR000705">
    <property type="entry name" value="Galactokinase"/>
</dbReference>
<dbReference type="Gene3D" id="1.20.1440.340">
    <property type="match status" value="1"/>
</dbReference>
<feature type="domain" description="Galactokinase N-terminal" evidence="8">
    <location>
        <begin position="11"/>
        <end position="58"/>
    </location>
</feature>
<evidence type="ECO:0000256" key="3">
    <source>
        <dbReference type="ARBA" id="ARBA00022741"/>
    </source>
</evidence>
<proteinExistence type="inferred from homology"/>
<dbReference type="STRING" id="3088.A0A383V785"/>
<dbReference type="PANTHER" id="PTHR10457:SF7">
    <property type="entry name" value="GALACTOKINASE-RELATED"/>
    <property type="match status" value="1"/>
</dbReference>
<comment type="similarity">
    <text evidence="1">Belongs to the GHMP kinase family. GalK subfamily.</text>
</comment>
<evidence type="ECO:0000259" key="6">
    <source>
        <dbReference type="Pfam" id="PF00288"/>
    </source>
</evidence>
<dbReference type="GO" id="GO:0004335">
    <property type="term" value="F:galactokinase activity"/>
    <property type="evidence" value="ECO:0007669"/>
    <property type="project" value="InterPro"/>
</dbReference>
<dbReference type="InterPro" id="IPR013750">
    <property type="entry name" value="GHMP_kinase_C_dom"/>
</dbReference>
<dbReference type="SUPFAM" id="SSF55060">
    <property type="entry name" value="GHMP Kinase, C-terminal domain"/>
    <property type="match status" value="1"/>
</dbReference>
<dbReference type="GO" id="GO:0005524">
    <property type="term" value="F:ATP binding"/>
    <property type="evidence" value="ECO:0007669"/>
    <property type="project" value="UniProtKB-KW"/>
</dbReference>
<keyword evidence="4" id="KW-0418">Kinase</keyword>
<dbReference type="InterPro" id="IPR036554">
    <property type="entry name" value="GHMP_kinase_C_sf"/>
</dbReference>
<dbReference type="InterPro" id="IPR006206">
    <property type="entry name" value="Mevalonate/galactokinase"/>
</dbReference>
<keyword evidence="3" id="KW-0547">Nucleotide-binding</keyword>
<evidence type="ECO:0000259" key="7">
    <source>
        <dbReference type="Pfam" id="PF08544"/>
    </source>
</evidence>
<dbReference type="InterPro" id="IPR020568">
    <property type="entry name" value="Ribosomal_Su5_D2-typ_SF"/>
</dbReference>
<dbReference type="SUPFAM" id="SSF54211">
    <property type="entry name" value="Ribosomal protein S5 domain 2-like"/>
    <property type="match status" value="1"/>
</dbReference>
<evidence type="ECO:0000256" key="1">
    <source>
        <dbReference type="ARBA" id="ARBA00006566"/>
    </source>
</evidence>
<accession>A0A383V785</accession>
<dbReference type="NCBIfam" id="TIGR00131">
    <property type="entry name" value="gal_kin"/>
    <property type="match status" value="1"/>
</dbReference>
<dbReference type="GO" id="GO:0006012">
    <property type="term" value="P:galactose metabolic process"/>
    <property type="evidence" value="ECO:0007669"/>
    <property type="project" value="InterPro"/>
</dbReference>
<dbReference type="EMBL" id="FNXT01000103">
    <property type="protein sequence ID" value="SZX60790.1"/>
    <property type="molecule type" value="Genomic_DNA"/>
</dbReference>
<evidence type="ECO:0000256" key="5">
    <source>
        <dbReference type="ARBA" id="ARBA00022840"/>
    </source>
</evidence>
<dbReference type="AlphaFoldDB" id="A0A383V785"/>
<keyword evidence="10" id="KW-1185">Reference proteome</keyword>
<sequence length="521" mass="54056">MFPHQQQLADQFQQQYGCPPVAIARAPGRVNLIGEHIDYMGYGVMPLAITQSCHAAIAWEPRRAGVQTAIGADSTDCQHTQQQQVMRIANVQQPLYPSGQLELHPSSQLAPDSPGWFGYILAAYKGCCEFAAAQQQPIPSSSNILLLVQGDVPPGGGLSSSSALVVAAALALLALWGVPASPAQVAELTCSCERYVGTQGGGMDQAVSLMAQPGVAMHVEFNPVHASPVRLPKGAAFVVANCLAASHKAETAASRFNLRVLECRLAAMLLAKLLSAHSTATSGSSGHVSSSSSSEGSCAGLDWRAVNVLKAVEAALLKFAAAQQPPPAATQAQAQLQWAVERLLPQASYTLQQVAELLGCCSNELLALLPPPLQAAAACGPPLRLQQRALHVFSESQRVLQFAQVCADASLSDAAKLSQLGSLMDASHASCAGLYECSCAELDALVGAARAAGALGARLTGAGWGGCVVALLPAAGAPAFMQQVAQQFYEPAVAAGKLAREQLQACLFMTVPARGAEVALL</sequence>
<evidence type="ECO:0000256" key="4">
    <source>
        <dbReference type="ARBA" id="ARBA00022777"/>
    </source>
</evidence>
<dbReference type="PRINTS" id="PR00473">
    <property type="entry name" value="GALCTOKINASE"/>
</dbReference>
<dbReference type="InterPro" id="IPR014721">
    <property type="entry name" value="Ribsml_uS5_D2-typ_fold_subgr"/>
</dbReference>
<dbReference type="Proteomes" id="UP000256970">
    <property type="component" value="Unassembled WGS sequence"/>
</dbReference>
<reference evidence="9 10" key="1">
    <citation type="submission" date="2016-10" db="EMBL/GenBank/DDBJ databases">
        <authorList>
            <person name="Cai Z."/>
        </authorList>
    </citation>
    <scope>NUCLEOTIDE SEQUENCE [LARGE SCALE GENOMIC DNA]</scope>
</reference>
<gene>
    <name evidence="9" type="ORF">BQ4739_LOCUS1323</name>
</gene>
<keyword evidence="2" id="KW-0808">Transferase</keyword>
<dbReference type="PANTHER" id="PTHR10457">
    <property type="entry name" value="MEVALONATE KINASE/GALACTOKINASE"/>
    <property type="match status" value="1"/>
</dbReference>